<sequence>MAEVLLFHHAQGLTSGVRAFAETLRAAGHTVHVPDLYEGRVFDDLEDGVAHVQETGFGTIVERGRAAAEGLPAELVYVGFSLGVLPAQSLAQTRPGARGALLFHSCVPVTEFGEAWPQGVPVQIHGMDGDEYFVDEGDIEAARALVESTPDAELFLYPGKQHLFADAGLPSYTEEAAALLTQRALAFLDRVG</sequence>
<dbReference type="RefSeq" id="WP_394316864.1">
    <property type="nucleotide sequence ID" value="NZ_JBHMQV010000001.1"/>
</dbReference>
<dbReference type="GO" id="GO:0016787">
    <property type="term" value="F:hydrolase activity"/>
    <property type="evidence" value="ECO:0007669"/>
    <property type="project" value="UniProtKB-KW"/>
</dbReference>
<dbReference type="EMBL" id="JBHMQV010000001">
    <property type="protein sequence ID" value="MFC0843081.1"/>
    <property type="molecule type" value="Genomic_DNA"/>
</dbReference>
<dbReference type="SUPFAM" id="SSF53474">
    <property type="entry name" value="alpha/beta-Hydrolases"/>
    <property type="match status" value="1"/>
</dbReference>
<dbReference type="PANTHER" id="PTHR46623:SF6">
    <property type="entry name" value="ALPHA_BETA-HYDROLASES SUPERFAMILY PROTEIN"/>
    <property type="match status" value="1"/>
</dbReference>
<name>A0ABV6TBF4_9ACTN</name>
<keyword evidence="3" id="KW-1185">Reference proteome</keyword>
<comment type="caution">
    <text evidence="2">The sequence shown here is derived from an EMBL/GenBank/DDBJ whole genome shotgun (WGS) entry which is preliminary data.</text>
</comment>
<dbReference type="EC" id="3.1.-.-" evidence="2"/>
<dbReference type="PANTHER" id="PTHR46623">
    <property type="entry name" value="CARBOXYMETHYLENEBUTENOLIDASE-RELATED"/>
    <property type="match status" value="1"/>
</dbReference>
<organism evidence="2 3">
    <name type="scientific">Streptomyces noboritoensis</name>
    <dbReference type="NCBI Taxonomy" id="67337"/>
    <lineage>
        <taxon>Bacteria</taxon>
        <taxon>Bacillati</taxon>
        <taxon>Actinomycetota</taxon>
        <taxon>Actinomycetes</taxon>
        <taxon>Kitasatosporales</taxon>
        <taxon>Streptomycetaceae</taxon>
        <taxon>Streptomyces</taxon>
    </lineage>
</organism>
<dbReference type="Gene3D" id="3.40.50.1820">
    <property type="entry name" value="alpha/beta hydrolase"/>
    <property type="match status" value="1"/>
</dbReference>
<reference evidence="2 3" key="1">
    <citation type="submission" date="2024-09" db="EMBL/GenBank/DDBJ databases">
        <authorList>
            <person name="Sun Q."/>
            <person name="Mori K."/>
        </authorList>
    </citation>
    <scope>NUCLEOTIDE SEQUENCE [LARGE SCALE GENOMIC DNA]</scope>
    <source>
        <strain evidence="2 3">JCM 4557</strain>
    </source>
</reference>
<dbReference type="Pfam" id="PF01738">
    <property type="entry name" value="DLH"/>
    <property type="match status" value="1"/>
</dbReference>
<dbReference type="Proteomes" id="UP001589887">
    <property type="component" value="Unassembled WGS sequence"/>
</dbReference>
<gene>
    <name evidence="2" type="ORF">ACFH04_04890</name>
</gene>
<feature type="domain" description="Dienelactone hydrolase" evidence="1">
    <location>
        <begin position="4"/>
        <end position="190"/>
    </location>
</feature>
<evidence type="ECO:0000313" key="2">
    <source>
        <dbReference type="EMBL" id="MFC0843081.1"/>
    </source>
</evidence>
<proteinExistence type="predicted"/>
<dbReference type="InterPro" id="IPR051049">
    <property type="entry name" value="Dienelactone_hydrolase-like"/>
</dbReference>
<keyword evidence="2" id="KW-0378">Hydrolase</keyword>
<accession>A0ABV6TBF4</accession>
<dbReference type="InterPro" id="IPR029058">
    <property type="entry name" value="AB_hydrolase_fold"/>
</dbReference>
<evidence type="ECO:0000259" key="1">
    <source>
        <dbReference type="Pfam" id="PF01738"/>
    </source>
</evidence>
<protein>
    <submittedName>
        <fullName evidence="2">Dienelactone hydrolase family protein</fullName>
        <ecNumber evidence="2">3.1.-.-</ecNumber>
    </submittedName>
</protein>
<dbReference type="InterPro" id="IPR002925">
    <property type="entry name" value="Dienelactn_hydro"/>
</dbReference>
<evidence type="ECO:0000313" key="3">
    <source>
        <dbReference type="Proteomes" id="UP001589887"/>
    </source>
</evidence>